<evidence type="ECO:0000313" key="2">
    <source>
        <dbReference type="EMBL" id="MBB5714169.1"/>
    </source>
</evidence>
<dbReference type="Gene3D" id="1.25.10.10">
    <property type="entry name" value="Leucine-rich Repeat Variant"/>
    <property type="match status" value="1"/>
</dbReference>
<proteinExistence type="predicted"/>
<dbReference type="InterPro" id="IPR016024">
    <property type="entry name" value="ARM-type_fold"/>
</dbReference>
<feature type="compositionally biased region" description="Polar residues" evidence="1">
    <location>
        <begin position="88"/>
        <end position="105"/>
    </location>
</feature>
<name>A0A7W9ETG5_9SPHN</name>
<evidence type="ECO:0000256" key="1">
    <source>
        <dbReference type="SAM" id="MobiDB-lite"/>
    </source>
</evidence>
<accession>A0A7W9ETG5</accession>
<reference evidence="2 3" key="1">
    <citation type="submission" date="2020-08" db="EMBL/GenBank/DDBJ databases">
        <title>Genomic Encyclopedia of Type Strains, Phase IV (KMG-IV): sequencing the most valuable type-strain genomes for metagenomic binning, comparative biology and taxonomic classification.</title>
        <authorList>
            <person name="Goeker M."/>
        </authorList>
    </citation>
    <scope>NUCLEOTIDE SEQUENCE [LARGE SCALE GENOMIC DNA]</scope>
    <source>
        <strain evidence="2 3">DSM 100044</strain>
    </source>
</reference>
<evidence type="ECO:0000313" key="3">
    <source>
        <dbReference type="Proteomes" id="UP000546200"/>
    </source>
</evidence>
<feature type="region of interest" description="Disordered" evidence="1">
    <location>
        <begin position="88"/>
        <end position="130"/>
    </location>
</feature>
<dbReference type="Proteomes" id="UP000546200">
    <property type="component" value="Unassembled WGS sequence"/>
</dbReference>
<gene>
    <name evidence="2" type="ORF">FHS94_000992</name>
</gene>
<evidence type="ECO:0008006" key="4">
    <source>
        <dbReference type="Google" id="ProtNLM"/>
    </source>
</evidence>
<dbReference type="InterPro" id="IPR011989">
    <property type="entry name" value="ARM-like"/>
</dbReference>
<organism evidence="2 3">
    <name type="scientific">Sphingomonas aerophila</name>
    <dbReference type="NCBI Taxonomy" id="1344948"/>
    <lineage>
        <taxon>Bacteria</taxon>
        <taxon>Pseudomonadati</taxon>
        <taxon>Pseudomonadota</taxon>
        <taxon>Alphaproteobacteria</taxon>
        <taxon>Sphingomonadales</taxon>
        <taxon>Sphingomonadaceae</taxon>
        <taxon>Sphingomonas</taxon>
    </lineage>
</organism>
<protein>
    <recommendedName>
        <fullName evidence="4">Leucine rich repeat variant</fullName>
    </recommendedName>
</protein>
<keyword evidence="3" id="KW-1185">Reference proteome</keyword>
<dbReference type="EMBL" id="JACIJK010000002">
    <property type="protein sequence ID" value="MBB5714169.1"/>
    <property type="molecule type" value="Genomic_DNA"/>
</dbReference>
<dbReference type="AlphaFoldDB" id="A0A7W9ETG5"/>
<dbReference type="SUPFAM" id="SSF48371">
    <property type="entry name" value="ARM repeat"/>
    <property type="match status" value="1"/>
</dbReference>
<comment type="caution">
    <text evidence="2">The sequence shown here is derived from an EMBL/GenBank/DDBJ whole genome shotgun (WGS) entry which is preliminary data.</text>
</comment>
<sequence>MIGSADEFVRLRTSDEPDEYRRAAMDEAPESVWLEVVQAYPEMRRWVAHNKTVPMSVLNLLAADQDEDVRIAVAQKGKLTADLFSQLSRDPSPTVRQRIASNAKTPTAVRERLASDADESVATEARTRLG</sequence>